<protein>
    <recommendedName>
        <fullName evidence="4">BEN domain-containing protein</fullName>
    </recommendedName>
</protein>
<proteinExistence type="predicted"/>
<comment type="caution">
    <text evidence="2">The sequence shown here is derived from an EMBL/GenBank/DDBJ whole genome shotgun (WGS) entry which is preliminary data.</text>
</comment>
<evidence type="ECO:0008006" key="4">
    <source>
        <dbReference type="Google" id="ProtNLM"/>
    </source>
</evidence>
<accession>A0A816AJH9</accession>
<keyword evidence="3" id="KW-1185">Reference proteome</keyword>
<dbReference type="AlphaFoldDB" id="A0A816AJH9"/>
<reference evidence="2" key="1">
    <citation type="submission" date="2021-02" db="EMBL/GenBank/DDBJ databases">
        <authorList>
            <person name="Nowell W R."/>
        </authorList>
    </citation>
    <scope>NUCLEOTIDE SEQUENCE</scope>
</reference>
<sequence>MAPEKCHRKKVNQANENIRNDDKLCRVALRIPNAGTAVDCDQNENFVPSVQKDLGGAGGTHGMVESEPVESTRKESNNKAVLDDLSNKDSCVDLIGGFTNATDNPYTKRLERIETFVMQDFSAVENAVDDMTGMNDEKSVVNTEAETLKVMETLNIDSCTLAKLTKRTATATATARLIMRFKYPDPPMGFKLSDVDKTFADAVVVFSMHCHPNDKSTRSSVRRAMVNYFALNSHKKRRKQAALNPHADQQ</sequence>
<organism evidence="2 3">
    <name type="scientific">Adineta ricciae</name>
    <name type="common">Rotifer</name>
    <dbReference type="NCBI Taxonomy" id="249248"/>
    <lineage>
        <taxon>Eukaryota</taxon>
        <taxon>Metazoa</taxon>
        <taxon>Spiralia</taxon>
        <taxon>Gnathifera</taxon>
        <taxon>Rotifera</taxon>
        <taxon>Eurotatoria</taxon>
        <taxon>Bdelloidea</taxon>
        <taxon>Adinetida</taxon>
        <taxon>Adinetidae</taxon>
        <taxon>Adineta</taxon>
    </lineage>
</organism>
<dbReference type="Proteomes" id="UP000663828">
    <property type="component" value="Unassembled WGS sequence"/>
</dbReference>
<feature type="region of interest" description="Disordered" evidence="1">
    <location>
        <begin position="55"/>
        <end position="75"/>
    </location>
</feature>
<evidence type="ECO:0000313" key="3">
    <source>
        <dbReference type="Proteomes" id="UP000663828"/>
    </source>
</evidence>
<gene>
    <name evidence="2" type="ORF">XAT740_LOCUS47159</name>
</gene>
<name>A0A816AJH9_ADIRI</name>
<evidence type="ECO:0000256" key="1">
    <source>
        <dbReference type="SAM" id="MobiDB-lite"/>
    </source>
</evidence>
<dbReference type="EMBL" id="CAJNOR010006483">
    <property type="protein sequence ID" value="CAF1596396.1"/>
    <property type="molecule type" value="Genomic_DNA"/>
</dbReference>
<evidence type="ECO:0000313" key="2">
    <source>
        <dbReference type="EMBL" id="CAF1596396.1"/>
    </source>
</evidence>